<gene>
    <name evidence="1" type="ORF">SNE40_017493</name>
</gene>
<proteinExistence type="predicted"/>
<dbReference type="Proteomes" id="UP001347796">
    <property type="component" value="Unassembled WGS sequence"/>
</dbReference>
<keyword evidence="2" id="KW-1185">Reference proteome</keyword>
<comment type="caution">
    <text evidence="1">The sequence shown here is derived from an EMBL/GenBank/DDBJ whole genome shotgun (WGS) entry which is preliminary data.</text>
</comment>
<sequence>MFENCRSGDQSENVVLDESKVIVDTSTLTIARASTDHVVTAHTSVGDLTAYCCDNGLPKASVVKEAVPADLDKIGDNNAVISCDLNVISADVHCEVVMGDDGECDEDVFDCEFEDCPDVNEVSDVYSESATGNTLATVPKGKGKKKSNRSKVQKVQKIKSKSVSLKLSQANVALLSESVMKGTRSKSSRKIVPIY</sequence>
<name>A0AAN8PQ29_PATCE</name>
<protein>
    <submittedName>
        <fullName evidence="1">Uncharacterized protein</fullName>
    </submittedName>
</protein>
<reference evidence="1 2" key="1">
    <citation type="submission" date="2024-01" db="EMBL/GenBank/DDBJ databases">
        <title>The genome of the rayed Mediterranean limpet Patella caerulea (Linnaeus, 1758).</title>
        <authorList>
            <person name="Anh-Thu Weber A."/>
            <person name="Halstead-Nussloch G."/>
        </authorList>
    </citation>
    <scope>NUCLEOTIDE SEQUENCE [LARGE SCALE GENOMIC DNA]</scope>
    <source>
        <strain evidence="1">AATW-2023a</strain>
        <tissue evidence="1">Whole specimen</tissue>
    </source>
</reference>
<dbReference type="AlphaFoldDB" id="A0AAN8PQ29"/>
<evidence type="ECO:0000313" key="2">
    <source>
        <dbReference type="Proteomes" id="UP001347796"/>
    </source>
</evidence>
<accession>A0AAN8PQ29</accession>
<organism evidence="1 2">
    <name type="scientific">Patella caerulea</name>
    <name type="common">Rayed Mediterranean limpet</name>
    <dbReference type="NCBI Taxonomy" id="87958"/>
    <lineage>
        <taxon>Eukaryota</taxon>
        <taxon>Metazoa</taxon>
        <taxon>Spiralia</taxon>
        <taxon>Lophotrochozoa</taxon>
        <taxon>Mollusca</taxon>
        <taxon>Gastropoda</taxon>
        <taxon>Patellogastropoda</taxon>
        <taxon>Patelloidea</taxon>
        <taxon>Patellidae</taxon>
        <taxon>Patella</taxon>
    </lineage>
</organism>
<evidence type="ECO:0000313" key="1">
    <source>
        <dbReference type="EMBL" id="KAK6174165.1"/>
    </source>
</evidence>
<dbReference type="EMBL" id="JAZGQO010000011">
    <property type="protein sequence ID" value="KAK6174165.1"/>
    <property type="molecule type" value="Genomic_DNA"/>
</dbReference>